<dbReference type="EMBL" id="LAZR01036419">
    <property type="protein sequence ID" value="KKL24886.1"/>
    <property type="molecule type" value="Genomic_DNA"/>
</dbReference>
<name>A0A0F9E4Q1_9ZZZZ</name>
<sequence>MNRYKYTKKEAIELDKRNRTYHILYMVGLQETSDIFWDAWQS</sequence>
<dbReference type="AlphaFoldDB" id="A0A0F9E4Q1"/>
<reference evidence="1" key="1">
    <citation type="journal article" date="2015" name="Nature">
        <title>Complex archaea that bridge the gap between prokaryotes and eukaryotes.</title>
        <authorList>
            <person name="Spang A."/>
            <person name="Saw J.H."/>
            <person name="Jorgensen S.L."/>
            <person name="Zaremba-Niedzwiedzka K."/>
            <person name="Martijn J."/>
            <person name="Lind A.E."/>
            <person name="van Eijk R."/>
            <person name="Schleper C."/>
            <person name="Guy L."/>
            <person name="Ettema T.J."/>
        </authorList>
    </citation>
    <scope>NUCLEOTIDE SEQUENCE</scope>
</reference>
<protein>
    <submittedName>
        <fullName evidence="1">Uncharacterized protein</fullName>
    </submittedName>
</protein>
<comment type="caution">
    <text evidence="1">The sequence shown here is derived from an EMBL/GenBank/DDBJ whole genome shotgun (WGS) entry which is preliminary data.</text>
</comment>
<proteinExistence type="predicted"/>
<gene>
    <name evidence="1" type="ORF">LCGC14_2410830</name>
</gene>
<evidence type="ECO:0000313" key="1">
    <source>
        <dbReference type="EMBL" id="KKL24886.1"/>
    </source>
</evidence>
<accession>A0A0F9E4Q1</accession>
<organism evidence="1">
    <name type="scientific">marine sediment metagenome</name>
    <dbReference type="NCBI Taxonomy" id="412755"/>
    <lineage>
        <taxon>unclassified sequences</taxon>
        <taxon>metagenomes</taxon>
        <taxon>ecological metagenomes</taxon>
    </lineage>
</organism>